<dbReference type="CDD" id="cd02947">
    <property type="entry name" value="TRX_family"/>
    <property type="match status" value="1"/>
</dbReference>
<dbReference type="Pfam" id="PF00085">
    <property type="entry name" value="Thioredoxin"/>
    <property type="match status" value="1"/>
</dbReference>
<name>A0ABU5CVD8_9BACI</name>
<evidence type="ECO:0000259" key="1">
    <source>
        <dbReference type="Pfam" id="PF00085"/>
    </source>
</evidence>
<comment type="caution">
    <text evidence="2">The sequence shown here is derived from an EMBL/GenBank/DDBJ whole genome shotgun (WGS) entry which is preliminary data.</text>
</comment>
<gene>
    <name evidence="2" type="ORF">RWD45_19590</name>
</gene>
<proteinExistence type="predicted"/>
<dbReference type="RefSeq" id="WP_320381224.1">
    <property type="nucleotide sequence ID" value="NZ_JAWDIQ010000003.1"/>
</dbReference>
<dbReference type="Proteomes" id="UP001275315">
    <property type="component" value="Unassembled WGS sequence"/>
</dbReference>
<dbReference type="SUPFAM" id="SSF52833">
    <property type="entry name" value="Thioredoxin-like"/>
    <property type="match status" value="1"/>
</dbReference>
<accession>A0ABU5CVD8</accession>
<keyword evidence="3" id="KW-1185">Reference proteome</keyword>
<dbReference type="InterPro" id="IPR013766">
    <property type="entry name" value="Thioredoxin_domain"/>
</dbReference>
<dbReference type="EMBL" id="JAWDIQ010000003">
    <property type="protein sequence ID" value="MDY0410346.1"/>
    <property type="molecule type" value="Genomic_DNA"/>
</dbReference>
<evidence type="ECO:0000313" key="2">
    <source>
        <dbReference type="EMBL" id="MDY0410346.1"/>
    </source>
</evidence>
<feature type="domain" description="Thioredoxin" evidence="1">
    <location>
        <begin position="13"/>
        <end position="85"/>
    </location>
</feature>
<dbReference type="Gene3D" id="3.40.30.10">
    <property type="entry name" value="Glutaredoxin"/>
    <property type="match status" value="1"/>
</dbReference>
<dbReference type="InterPro" id="IPR036249">
    <property type="entry name" value="Thioredoxin-like_sf"/>
</dbReference>
<sequence>MRQFTELTSIEQIDTFIKNHALAFLYISQPNCSVCHGLKPQVQELMEKFPHIHLAEVNTTTVPEVAGRLSIFTVPVLLLFVYEKEYIREARIVHMDLFERKLLKIYENM</sequence>
<protein>
    <submittedName>
        <fullName evidence="2">Thioredoxin family protein</fullName>
    </submittedName>
</protein>
<reference evidence="2 3" key="1">
    <citation type="submission" date="2023-10" db="EMBL/GenBank/DDBJ databases">
        <title>Virgibacillus soli CC-YMP-6 genome.</title>
        <authorList>
            <person name="Miliotis G."/>
            <person name="Sengupta P."/>
            <person name="Hameed A."/>
            <person name="Chuvochina M."/>
            <person name="Mcdonagh F."/>
            <person name="Simpson A.C."/>
            <person name="Singh N.K."/>
            <person name="Rekha P.D."/>
            <person name="Raman K."/>
            <person name="Hugenholtz P."/>
            <person name="Venkateswaran K."/>
        </authorList>
    </citation>
    <scope>NUCLEOTIDE SEQUENCE [LARGE SCALE GENOMIC DNA]</scope>
    <source>
        <strain evidence="2 3">CC-YMP-6</strain>
    </source>
</reference>
<organism evidence="2 3">
    <name type="scientific">Paracerasibacillus soli</name>
    <dbReference type="NCBI Taxonomy" id="480284"/>
    <lineage>
        <taxon>Bacteria</taxon>
        <taxon>Bacillati</taxon>
        <taxon>Bacillota</taxon>
        <taxon>Bacilli</taxon>
        <taxon>Bacillales</taxon>
        <taxon>Bacillaceae</taxon>
        <taxon>Paracerasibacillus</taxon>
    </lineage>
</organism>
<evidence type="ECO:0000313" key="3">
    <source>
        <dbReference type="Proteomes" id="UP001275315"/>
    </source>
</evidence>